<evidence type="ECO:0000313" key="3">
    <source>
        <dbReference type="Proteomes" id="UP000324222"/>
    </source>
</evidence>
<evidence type="ECO:0000256" key="1">
    <source>
        <dbReference type="SAM" id="MobiDB-lite"/>
    </source>
</evidence>
<comment type="caution">
    <text evidence="2">The sequence shown here is derived from an EMBL/GenBank/DDBJ whole genome shotgun (WGS) entry which is preliminary data.</text>
</comment>
<reference evidence="2 3" key="1">
    <citation type="submission" date="2019-05" db="EMBL/GenBank/DDBJ databases">
        <title>Another draft genome of Portunus trituberculatus and its Hox gene families provides insights of decapod evolution.</title>
        <authorList>
            <person name="Jeong J.-H."/>
            <person name="Song I."/>
            <person name="Kim S."/>
            <person name="Choi T."/>
            <person name="Kim D."/>
            <person name="Ryu S."/>
            <person name="Kim W."/>
        </authorList>
    </citation>
    <scope>NUCLEOTIDE SEQUENCE [LARGE SCALE GENOMIC DNA]</scope>
    <source>
        <tissue evidence="2">Muscle</tissue>
    </source>
</reference>
<name>A0A5B7J6Z3_PORTR</name>
<dbReference type="Proteomes" id="UP000324222">
    <property type="component" value="Unassembled WGS sequence"/>
</dbReference>
<organism evidence="2 3">
    <name type="scientific">Portunus trituberculatus</name>
    <name type="common">Swimming crab</name>
    <name type="synonym">Neptunus trituberculatus</name>
    <dbReference type="NCBI Taxonomy" id="210409"/>
    <lineage>
        <taxon>Eukaryota</taxon>
        <taxon>Metazoa</taxon>
        <taxon>Ecdysozoa</taxon>
        <taxon>Arthropoda</taxon>
        <taxon>Crustacea</taxon>
        <taxon>Multicrustacea</taxon>
        <taxon>Malacostraca</taxon>
        <taxon>Eumalacostraca</taxon>
        <taxon>Eucarida</taxon>
        <taxon>Decapoda</taxon>
        <taxon>Pleocyemata</taxon>
        <taxon>Brachyura</taxon>
        <taxon>Eubrachyura</taxon>
        <taxon>Portunoidea</taxon>
        <taxon>Portunidae</taxon>
        <taxon>Portuninae</taxon>
        <taxon>Portunus</taxon>
    </lineage>
</organism>
<gene>
    <name evidence="2" type="ORF">E2C01_085207</name>
</gene>
<feature type="region of interest" description="Disordered" evidence="1">
    <location>
        <begin position="1"/>
        <end position="43"/>
    </location>
</feature>
<accession>A0A5B7J6Z3</accession>
<evidence type="ECO:0000313" key="2">
    <source>
        <dbReference type="EMBL" id="MPC90233.1"/>
    </source>
</evidence>
<dbReference type="EMBL" id="VSRR010083697">
    <property type="protein sequence ID" value="MPC90233.1"/>
    <property type="molecule type" value="Genomic_DNA"/>
</dbReference>
<feature type="compositionally biased region" description="Pro residues" evidence="1">
    <location>
        <begin position="1"/>
        <end position="10"/>
    </location>
</feature>
<keyword evidence="3" id="KW-1185">Reference proteome</keyword>
<sequence length="43" mass="5025">MWRGGWPPPHVDGELVHPSLRPSHHRPDEPANQRAPSLLQRRR</sequence>
<protein>
    <submittedName>
        <fullName evidence="2">Uncharacterized protein</fullName>
    </submittedName>
</protein>
<dbReference type="AlphaFoldDB" id="A0A5B7J6Z3"/>
<proteinExistence type="predicted"/>